<gene>
    <name evidence="10" type="ORF">ACFO3S_09800</name>
</gene>
<keyword evidence="3 7" id="KW-0472">Membrane</keyword>
<dbReference type="InterPro" id="IPR003660">
    <property type="entry name" value="HAMP_dom"/>
</dbReference>
<comment type="subcellular location">
    <subcellularLocation>
        <location evidence="1">Cell membrane</location>
    </subcellularLocation>
</comment>
<feature type="transmembrane region" description="Helical" evidence="7">
    <location>
        <begin position="191"/>
        <end position="211"/>
    </location>
</feature>
<dbReference type="Proteomes" id="UP001596028">
    <property type="component" value="Unassembled WGS sequence"/>
</dbReference>
<evidence type="ECO:0000256" key="4">
    <source>
        <dbReference type="ARBA" id="ARBA00023224"/>
    </source>
</evidence>
<evidence type="ECO:0000259" key="9">
    <source>
        <dbReference type="PROSITE" id="PS50885"/>
    </source>
</evidence>
<proteinExistence type="inferred from homology"/>
<sequence>MKWFKNLRTSVKLISAFLVISVLLAFTGLYGLNNLSRMNDSSDFIYYSNLLPVSQILESKSDVNAIEALIRDVYIDPSEADRREMETQFQALRQKVEKQLAEVEASVYSEEAMLELASFNEAWQAYLTVIRKGMELGIADKDDELFELLRGELLLQSGEVKERLDVLVETSLTDADHSIRDSDELFVTARAITIGVIIGAVLLCVLLGLFISGMISTSLNKVVRLVSKVADGDLRETCDLDSKDEIGKLGGAVDTMVLKLRATVGTILAHSENLAAASQQISASSEEIAGNNANQANSAQAISELFKDLSAAIHSVAQNTETASDLSGEAIRVAREGGEVIRSSMDSMNAVSDQMSRLEEDSQKIGDIIEVIEDIADQTNLLALNAAIEAARAGDQGRGFAVVADEVRKLAERSTDATKQITVIIKGMQQNTNASVSSVQESVDLSRKTGEAFRNIASMVNDAGTKVEEIAAASEEQAAQASNVLTAVESISAATEEAAAASEETATTAQSLAQMAVELQRSVAIFRVDGGQFSAGAGEPSR</sequence>
<evidence type="ECO:0000313" key="10">
    <source>
        <dbReference type="EMBL" id="MFC4598526.1"/>
    </source>
</evidence>
<dbReference type="Pfam" id="PF00015">
    <property type="entry name" value="MCPsignal"/>
    <property type="match status" value="1"/>
</dbReference>
<reference evidence="11" key="1">
    <citation type="journal article" date="2019" name="Int. J. Syst. Evol. Microbiol.">
        <title>The Global Catalogue of Microorganisms (GCM) 10K type strain sequencing project: providing services to taxonomists for standard genome sequencing and annotation.</title>
        <authorList>
            <consortium name="The Broad Institute Genomics Platform"/>
            <consortium name="The Broad Institute Genome Sequencing Center for Infectious Disease"/>
            <person name="Wu L."/>
            <person name="Ma J."/>
        </authorList>
    </citation>
    <scope>NUCLEOTIDE SEQUENCE [LARGE SCALE GENOMIC DNA]</scope>
    <source>
        <strain evidence="11">CCUG 49571</strain>
    </source>
</reference>
<dbReference type="RefSeq" id="WP_378094868.1">
    <property type="nucleotide sequence ID" value="NZ_JBHSEP010000005.1"/>
</dbReference>
<comment type="caution">
    <text evidence="10">The sequence shown here is derived from an EMBL/GenBank/DDBJ whole genome shotgun (WGS) entry which is preliminary data.</text>
</comment>
<evidence type="ECO:0000256" key="6">
    <source>
        <dbReference type="PROSITE-ProRule" id="PRU00284"/>
    </source>
</evidence>
<dbReference type="InterPro" id="IPR004090">
    <property type="entry name" value="Chemotax_Me-accpt_rcpt"/>
</dbReference>
<keyword evidence="4 6" id="KW-0807">Transducer</keyword>
<keyword evidence="7" id="KW-1133">Transmembrane helix</keyword>
<dbReference type="EMBL" id="JBHSEP010000005">
    <property type="protein sequence ID" value="MFC4598526.1"/>
    <property type="molecule type" value="Genomic_DNA"/>
</dbReference>
<evidence type="ECO:0000256" key="7">
    <source>
        <dbReference type="SAM" id="Phobius"/>
    </source>
</evidence>
<evidence type="ECO:0000256" key="2">
    <source>
        <dbReference type="ARBA" id="ARBA00022475"/>
    </source>
</evidence>
<comment type="similarity">
    <text evidence="5">Belongs to the methyl-accepting chemotaxis (MCP) protein family.</text>
</comment>
<dbReference type="CDD" id="cd11386">
    <property type="entry name" value="MCP_signal"/>
    <property type="match status" value="1"/>
</dbReference>
<organism evidence="10 11">
    <name type="scientific">Cohnella hongkongensis</name>
    <dbReference type="NCBI Taxonomy" id="178337"/>
    <lineage>
        <taxon>Bacteria</taxon>
        <taxon>Bacillati</taxon>
        <taxon>Bacillota</taxon>
        <taxon>Bacilli</taxon>
        <taxon>Bacillales</taxon>
        <taxon>Paenibacillaceae</taxon>
        <taxon>Cohnella</taxon>
    </lineage>
</organism>
<dbReference type="SMART" id="SM00283">
    <property type="entry name" value="MA"/>
    <property type="match status" value="1"/>
</dbReference>
<name>A0ABV9F992_9BACL</name>
<dbReference type="Gene3D" id="1.10.287.950">
    <property type="entry name" value="Methyl-accepting chemotaxis protein"/>
    <property type="match status" value="1"/>
</dbReference>
<dbReference type="PANTHER" id="PTHR32089">
    <property type="entry name" value="METHYL-ACCEPTING CHEMOTAXIS PROTEIN MCPB"/>
    <property type="match status" value="1"/>
</dbReference>
<dbReference type="CDD" id="cd19411">
    <property type="entry name" value="MCP2201-like_sensor"/>
    <property type="match status" value="1"/>
</dbReference>
<dbReference type="PROSITE" id="PS50885">
    <property type="entry name" value="HAMP"/>
    <property type="match status" value="1"/>
</dbReference>
<dbReference type="SMART" id="SM00304">
    <property type="entry name" value="HAMP"/>
    <property type="match status" value="1"/>
</dbReference>
<protein>
    <submittedName>
        <fullName evidence="10">Methyl-accepting chemotaxis protein</fullName>
    </submittedName>
</protein>
<dbReference type="InterPro" id="IPR047347">
    <property type="entry name" value="YvaQ-like_sensor"/>
</dbReference>
<evidence type="ECO:0000256" key="3">
    <source>
        <dbReference type="ARBA" id="ARBA00023136"/>
    </source>
</evidence>
<accession>A0ABV9F992</accession>
<feature type="domain" description="HAMP" evidence="9">
    <location>
        <begin position="213"/>
        <end position="265"/>
    </location>
</feature>
<keyword evidence="7" id="KW-0812">Transmembrane</keyword>
<evidence type="ECO:0000313" key="11">
    <source>
        <dbReference type="Proteomes" id="UP001596028"/>
    </source>
</evidence>
<dbReference type="SUPFAM" id="SSF58104">
    <property type="entry name" value="Methyl-accepting chemotaxis protein (MCP) signaling domain"/>
    <property type="match status" value="1"/>
</dbReference>
<dbReference type="InterPro" id="IPR024478">
    <property type="entry name" value="HlyB_4HB_MCP"/>
</dbReference>
<keyword evidence="2" id="KW-1003">Cell membrane</keyword>
<dbReference type="Pfam" id="PF12729">
    <property type="entry name" value="4HB_MCP_1"/>
    <property type="match status" value="1"/>
</dbReference>
<dbReference type="PANTHER" id="PTHR32089:SF112">
    <property type="entry name" value="LYSOZYME-LIKE PROTEIN-RELATED"/>
    <property type="match status" value="1"/>
</dbReference>
<evidence type="ECO:0000259" key="8">
    <source>
        <dbReference type="PROSITE" id="PS50111"/>
    </source>
</evidence>
<dbReference type="InterPro" id="IPR004089">
    <property type="entry name" value="MCPsignal_dom"/>
</dbReference>
<dbReference type="CDD" id="cd06225">
    <property type="entry name" value="HAMP"/>
    <property type="match status" value="1"/>
</dbReference>
<dbReference type="PROSITE" id="PS50111">
    <property type="entry name" value="CHEMOTAXIS_TRANSDUC_2"/>
    <property type="match status" value="1"/>
</dbReference>
<keyword evidence="11" id="KW-1185">Reference proteome</keyword>
<dbReference type="PRINTS" id="PR00260">
    <property type="entry name" value="CHEMTRNSDUCR"/>
</dbReference>
<evidence type="ECO:0000256" key="1">
    <source>
        <dbReference type="ARBA" id="ARBA00004236"/>
    </source>
</evidence>
<evidence type="ECO:0000256" key="5">
    <source>
        <dbReference type="ARBA" id="ARBA00029447"/>
    </source>
</evidence>
<feature type="domain" description="Methyl-accepting transducer" evidence="8">
    <location>
        <begin position="270"/>
        <end position="513"/>
    </location>
</feature>
<dbReference type="Pfam" id="PF00672">
    <property type="entry name" value="HAMP"/>
    <property type="match status" value="1"/>
</dbReference>